<proteinExistence type="inferred from homology"/>
<evidence type="ECO:0000313" key="2">
    <source>
        <dbReference type="EMBL" id="QPC98240.1"/>
    </source>
</evidence>
<dbReference type="Gene3D" id="1.10.12.10">
    <property type="entry name" value="Lyase 2-enoyl-coa Hydratase, Chain A, domain 2"/>
    <property type="match status" value="1"/>
</dbReference>
<reference evidence="2 3" key="1">
    <citation type="submission" date="2020-11" db="EMBL/GenBank/DDBJ databases">
        <title>The genome sequence of Erythrobacter sp. 6D36.</title>
        <authorList>
            <person name="Liu Y."/>
        </authorList>
    </citation>
    <scope>NUCLEOTIDE SEQUENCE [LARGE SCALE GENOMIC DNA]</scope>
    <source>
        <strain evidence="2 3">6D36</strain>
    </source>
</reference>
<sequence>MIDDAGHPQPEVLYEVSDHVATITLNRPERRNALNWNAYALLEQALRDASANNDVRCVVVTGSDPAFCSGDDVMEIMAGPKKFASPKDQMTVRHKPTPAAMAALECEKPMIAAVNGAAIGWGMELALYADIRIASANARFSEMFIKRGLVCDVGGFYRLPAIVGPAKAAELLFTGDIIDASEAERIGLVSKVVEHDALLGEAYALARRIAVNPPLALRFMKEGLSRSAFGDPQEIGAWAIATIRRLMETEDHKEGVASFLEKREPVFRGL</sequence>
<evidence type="ECO:0000256" key="1">
    <source>
        <dbReference type="ARBA" id="ARBA00005254"/>
    </source>
</evidence>
<dbReference type="PANTHER" id="PTHR43802:SF1">
    <property type="entry name" value="IP11341P-RELATED"/>
    <property type="match status" value="1"/>
</dbReference>
<accession>A0A7S8F1L1</accession>
<dbReference type="Pfam" id="PF00378">
    <property type="entry name" value="ECH_1"/>
    <property type="match status" value="1"/>
</dbReference>
<dbReference type="KEGG" id="qso:IRL76_10240"/>
<dbReference type="AlphaFoldDB" id="A0A7S8F1L1"/>
<dbReference type="InterPro" id="IPR014748">
    <property type="entry name" value="Enoyl-CoA_hydra_C"/>
</dbReference>
<dbReference type="Proteomes" id="UP000594459">
    <property type="component" value="Chromosome"/>
</dbReference>
<name>A0A7S8F1L1_9SPHN</name>
<dbReference type="GO" id="GO:0016853">
    <property type="term" value="F:isomerase activity"/>
    <property type="evidence" value="ECO:0007669"/>
    <property type="project" value="UniProtKB-KW"/>
</dbReference>
<comment type="similarity">
    <text evidence="1">Belongs to the enoyl-CoA hydratase/isomerase family.</text>
</comment>
<organism evidence="2 3">
    <name type="scientific">Qipengyuania soli</name>
    <dbReference type="NCBI Taxonomy" id="2782568"/>
    <lineage>
        <taxon>Bacteria</taxon>
        <taxon>Pseudomonadati</taxon>
        <taxon>Pseudomonadota</taxon>
        <taxon>Alphaproteobacteria</taxon>
        <taxon>Sphingomonadales</taxon>
        <taxon>Erythrobacteraceae</taxon>
        <taxon>Qipengyuania</taxon>
    </lineage>
</organism>
<dbReference type="EMBL" id="CP064654">
    <property type="protein sequence ID" value="QPC98240.1"/>
    <property type="molecule type" value="Genomic_DNA"/>
</dbReference>
<dbReference type="CDD" id="cd06558">
    <property type="entry name" value="crotonase-like"/>
    <property type="match status" value="1"/>
</dbReference>
<dbReference type="PANTHER" id="PTHR43802">
    <property type="entry name" value="ENOYL-COA HYDRATASE"/>
    <property type="match status" value="1"/>
</dbReference>
<keyword evidence="2" id="KW-0413">Isomerase</keyword>
<evidence type="ECO:0000313" key="3">
    <source>
        <dbReference type="Proteomes" id="UP000594459"/>
    </source>
</evidence>
<dbReference type="Gene3D" id="3.90.226.10">
    <property type="entry name" value="2-enoyl-CoA Hydratase, Chain A, domain 1"/>
    <property type="match status" value="1"/>
</dbReference>
<keyword evidence="3" id="KW-1185">Reference proteome</keyword>
<dbReference type="InterPro" id="IPR029045">
    <property type="entry name" value="ClpP/crotonase-like_dom_sf"/>
</dbReference>
<protein>
    <submittedName>
        <fullName evidence="2">Enoyl-CoA hydratase/isomerase family protein</fullName>
    </submittedName>
</protein>
<gene>
    <name evidence="2" type="ORF">IRL76_10240</name>
</gene>
<dbReference type="SUPFAM" id="SSF52096">
    <property type="entry name" value="ClpP/crotonase"/>
    <property type="match status" value="1"/>
</dbReference>
<dbReference type="RefSeq" id="WP_200981247.1">
    <property type="nucleotide sequence ID" value="NZ_CP064654.1"/>
</dbReference>
<dbReference type="InterPro" id="IPR001753">
    <property type="entry name" value="Enoyl-CoA_hydra/iso"/>
</dbReference>